<dbReference type="NCBIfam" id="TIGR00644">
    <property type="entry name" value="recJ"/>
    <property type="match status" value="1"/>
</dbReference>
<dbReference type="InterPro" id="IPR051673">
    <property type="entry name" value="SSDNA_exonuclease_RecJ"/>
</dbReference>
<feature type="domain" description="DHHA1" evidence="7">
    <location>
        <begin position="361"/>
        <end position="453"/>
    </location>
</feature>
<evidence type="ECO:0000256" key="5">
    <source>
        <dbReference type="ARBA" id="ARBA00022839"/>
    </source>
</evidence>
<dbReference type="InterPro" id="IPR038763">
    <property type="entry name" value="DHH_sf"/>
</dbReference>
<dbReference type="PANTHER" id="PTHR30255">
    <property type="entry name" value="SINGLE-STRANDED-DNA-SPECIFIC EXONUCLEASE RECJ"/>
    <property type="match status" value="1"/>
</dbReference>
<accession>A0ABZ2C5H2</accession>
<keyword evidence="5 9" id="KW-0269">Exonuclease</keyword>
<dbReference type="GO" id="GO:0004527">
    <property type="term" value="F:exonuclease activity"/>
    <property type="evidence" value="ECO:0007669"/>
    <property type="project" value="UniProtKB-KW"/>
</dbReference>
<dbReference type="InterPro" id="IPR041122">
    <property type="entry name" value="RecJ_OB"/>
</dbReference>
<evidence type="ECO:0000256" key="1">
    <source>
        <dbReference type="ARBA" id="ARBA00005915"/>
    </source>
</evidence>
<comment type="similarity">
    <text evidence="1">Belongs to the RecJ family.</text>
</comment>
<feature type="domain" description="RecJ OB" evidence="8">
    <location>
        <begin position="470"/>
        <end position="579"/>
    </location>
</feature>
<protein>
    <recommendedName>
        <fullName evidence="2">Single-stranded-DNA-specific exonuclease RecJ</fullName>
    </recommendedName>
</protein>
<dbReference type="Pfam" id="PF01368">
    <property type="entry name" value="DHH"/>
    <property type="match status" value="1"/>
</dbReference>
<evidence type="ECO:0000259" key="7">
    <source>
        <dbReference type="Pfam" id="PF02272"/>
    </source>
</evidence>
<evidence type="ECO:0000259" key="8">
    <source>
        <dbReference type="Pfam" id="PF17768"/>
    </source>
</evidence>
<keyword evidence="4" id="KW-0378">Hydrolase</keyword>
<dbReference type="Pfam" id="PF17768">
    <property type="entry name" value="RecJ_OB"/>
    <property type="match status" value="1"/>
</dbReference>
<dbReference type="PANTHER" id="PTHR30255:SF2">
    <property type="entry name" value="SINGLE-STRANDED-DNA-SPECIFIC EXONUCLEASE RECJ"/>
    <property type="match status" value="1"/>
</dbReference>
<dbReference type="Gene3D" id="3.10.310.30">
    <property type="match status" value="1"/>
</dbReference>
<evidence type="ECO:0000256" key="4">
    <source>
        <dbReference type="ARBA" id="ARBA00022801"/>
    </source>
</evidence>
<evidence type="ECO:0000313" key="9">
    <source>
        <dbReference type="EMBL" id="WVX66995.1"/>
    </source>
</evidence>
<proteinExistence type="inferred from homology"/>
<dbReference type="Gene3D" id="3.90.1640.30">
    <property type="match status" value="1"/>
</dbReference>
<dbReference type="Proteomes" id="UP001330434">
    <property type="component" value="Chromosome"/>
</dbReference>
<sequence length="592" mass="65377">MKLSVTNKRWIYEDPNYRQVQTLIQKHELPDSVARILVRRGFDCGNIDSFLNPKLKDLLPNPLNLLDMEKAVSRMIIALQNQEKIIIFGDYDVDGATSSSLLLRFLKPLTPHVSFYIPDRITEGYGPSLPAFDTFLKEGVKLIITVDCGTAAHAPLAFAKDNGMDVIVFDHHVAESKLPEAYALVNPNRLDEISETSKKTRHLAAVGVSFLFATALSKRIKTDLPEMITHLPDLLSLLDLVALGTVCDVMPLTGLNRAFVKQGLKVINLRKNIGLKALADIAGLNETPSTYHLGFLLGPRINAGGRVGASDLGTRLLTTPDHYEAQKISTELNHLNQERQDIEAVVLEEALQLAELQQNHPVLFLAHAGWHEGVIGIVAGRLKDRFQKPTFIVALNEGVGKGSARSIPGFDVGTLIHNAHHRGLLLGGGGHAMAGGVSVTIDQIPEFHNYLNESYLQLSENTDFSPFLEIDGILGLHALKGDILDHLEKMMPFGVGNPSPKFLFEGVRLKYWKIVGENHLSLQLSQDDRTTFKAMAFRSLGTPLGELLQKNKGEPLDFVATLKRDTWGGRNEIQLMVEDVRASVYEAQKLVS</sequence>
<dbReference type="Pfam" id="PF02272">
    <property type="entry name" value="DHHA1"/>
    <property type="match status" value="1"/>
</dbReference>
<dbReference type="EMBL" id="CP133270">
    <property type="protein sequence ID" value="WVX66995.1"/>
    <property type="molecule type" value="Genomic_DNA"/>
</dbReference>
<evidence type="ECO:0000256" key="3">
    <source>
        <dbReference type="ARBA" id="ARBA00022722"/>
    </source>
</evidence>
<dbReference type="RefSeq" id="WP_331255805.1">
    <property type="nucleotide sequence ID" value="NZ_CP133270.1"/>
</dbReference>
<dbReference type="InterPro" id="IPR004610">
    <property type="entry name" value="RecJ"/>
</dbReference>
<name>A0ABZ2C5H2_9PROT</name>
<feature type="domain" description="DDH" evidence="6">
    <location>
        <begin position="84"/>
        <end position="226"/>
    </location>
</feature>
<evidence type="ECO:0000256" key="2">
    <source>
        <dbReference type="ARBA" id="ARBA00019841"/>
    </source>
</evidence>
<organism evidence="9 10">
    <name type="scientific">Candidatus Bealeia paramacronuclearis</name>
    <dbReference type="NCBI Taxonomy" id="1921001"/>
    <lineage>
        <taxon>Bacteria</taxon>
        <taxon>Pseudomonadati</taxon>
        <taxon>Pseudomonadota</taxon>
        <taxon>Alphaproteobacteria</taxon>
        <taxon>Holosporales</taxon>
        <taxon>Holosporaceae</taxon>
        <taxon>Candidatus Bealeia</taxon>
    </lineage>
</organism>
<evidence type="ECO:0000259" key="6">
    <source>
        <dbReference type="Pfam" id="PF01368"/>
    </source>
</evidence>
<dbReference type="SUPFAM" id="SSF64182">
    <property type="entry name" value="DHH phosphoesterases"/>
    <property type="match status" value="1"/>
</dbReference>
<dbReference type="InterPro" id="IPR003156">
    <property type="entry name" value="DHHA1_dom"/>
</dbReference>
<reference evidence="9 10" key="1">
    <citation type="journal article" date="2024" name="Environ. Microbiol.">
        <title>Novel evolutionary insights on the interactions of the Holosporales (Alphaproteobacteria) with eukaryotic hosts from comparative genomics.</title>
        <authorList>
            <person name="Giovannini M."/>
            <person name="Petroni G."/>
            <person name="Castelli M."/>
        </authorList>
    </citation>
    <scope>NUCLEOTIDE SEQUENCE [LARGE SCALE GENOMIC DNA]</scope>
    <source>
        <strain evidence="9 10">US_Bl 15I1</strain>
    </source>
</reference>
<keyword evidence="3" id="KW-0540">Nuclease</keyword>
<keyword evidence="10" id="KW-1185">Reference proteome</keyword>
<evidence type="ECO:0000313" key="10">
    <source>
        <dbReference type="Proteomes" id="UP001330434"/>
    </source>
</evidence>
<gene>
    <name evidence="9" type="ORF">Bealeia1_01191</name>
</gene>
<dbReference type="InterPro" id="IPR001667">
    <property type="entry name" value="DDH_dom"/>
</dbReference>